<dbReference type="GO" id="GO:0016829">
    <property type="term" value="F:lyase activity"/>
    <property type="evidence" value="ECO:0007669"/>
    <property type="project" value="InterPro"/>
</dbReference>
<evidence type="ECO:0000313" key="4">
    <source>
        <dbReference type="EMBL" id="AEI46881.1"/>
    </source>
</evidence>
<dbReference type="Pfam" id="PF07940">
    <property type="entry name" value="Hepar_II_III_C"/>
    <property type="match status" value="1"/>
</dbReference>
<evidence type="ECO:0000313" key="5">
    <source>
        <dbReference type="Proteomes" id="UP000000493"/>
    </source>
</evidence>
<keyword evidence="2" id="KW-1133">Transmembrane helix</keyword>
<dbReference type="Gene3D" id="1.50.10.100">
    <property type="entry name" value="Chondroitin AC/alginate lyase"/>
    <property type="match status" value="1"/>
</dbReference>
<dbReference type="Proteomes" id="UP000000493">
    <property type="component" value="Chromosome"/>
</dbReference>
<reference evidence="5" key="1">
    <citation type="submission" date="2011-06" db="EMBL/GenBank/DDBJ databases">
        <title>The complete genome of chromosome of Runella slithyformis DSM 19594.</title>
        <authorList>
            <consortium name="US DOE Joint Genome Institute (JGI-PGF)"/>
            <person name="Lucas S."/>
            <person name="Han J."/>
            <person name="Lapidus A."/>
            <person name="Bruce D."/>
            <person name="Goodwin L."/>
            <person name="Pitluck S."/>
            <person name="Peters L."/>
            <person name="Kyrpides N."/>
            <person name="Mavromatis K."/>
            <person name="Ivanova N."/>
            <person name="Ovchinnikova G."/>
            <person name="Zhang X."/>
            <person name="Misra M."/>
            <person name="Detter J.C."/>
            <person name="Tapia R."/>
            <person name="Han C."/>
            <person name="Land M."/>
            <person name="Hauser L."/>
            <person name="Markowitz V."/>
            <person name="Cheng J.-F."/>
            <person name="Hugenholtz P."/>
            <person name="Woyke T."/>
            <person name="Wu D."/>
            <person name="Tindall B."/>
            <person name="Faehrich R."/>
            <person name="Brambilla E."/>
            <person name="Klenk H.-P."/>
            <person name="Eisen J.A."/>
        </authorList>
    </citation>
    <scope>NUCLEOTIDE SEQUENCE [LARGE SCALE GENOMIC DNA]</scope>
    <source>
        <strain evidence="5">ATCC 29530 / DSM 19594 / LMG 11500 / NCIMB 11436 / LSU 4</strain>
    </source>
</reference>
<feature type="transmembrane region" description="Helical" evidence="2">
    <location>
        <begin position="6"/>
        <end position="25"/>
    </location>
</feature>
<keyword evidence="2" id="KW-0812">Transmembrane</keyword>
<dbReference type="InterPro" id="IPR012480">
    <property type="entry name" value="Hepar_II_III_C"/>
</dbReference>
<keyword evidence="5" id="KW-1185">Reference proteome</keyword>
<gene>
    <name evidence="4" type="ordered locus">Runsl_0433</name>
</gene>
<proteinExistence type="predicted"/>
<sequence>MKKAPFFWYLTGIVFLVHSAIFAQLKHLRNLSKLPDHPRILLLKGEEKGIQKNIASDKNWAVIHQTILTESDKIIGLPPLERIQIGRRLLDKSREALRRIFMLSYAYRMTLDQKYLTRAETELLTVSKFSDWNPSHFLDVGEMTLAVAIGYDWLYHDLQKSSLPILKEAILKKGIEPSMDPKYNSWLTASHNWNQVCNAGMTYGALAIYEDNPPLSKQIIDRAIESIKLPMEDYNPDGAYPEGYSYWGYGTSFNVLFLSAVQKALGSDFGLSNGRGFLNTAAYYQHMVGTSGKTFNYSDAGSGSGGVSPAVFWFANRTQNPSLLFNEKTLLQKGSSSMGRDRILPAAMIWGNGLSFANVTAPKALLWAGQGKNPVAMMRSSWTDPSAIYVGIKAGSPSVNHGHMDIGAFVMDALGERWSMDLGMQEYESLESKGVKLWDKGQNAQRWEIYRYNNMAHSTLTFNNELQRVEGYAPLAGTVNKQAFTGAITDMSAVYKNAVLSAQRGIAIVDGQYVVVKDEILTNDKAATVKWVMVTPADVRIGANGTAELSQNGKRLQLKVAEPTNAVLKTRPAQPSHDYDAPNPGVTLIEVEIPLPANAKSTINVLLVPEGISVNKETKIPSLSDWKK</sequence>
<name>A0A7U3ZGM7_RUNSL</name>
<dbReference type="PANTHER" id="PTHR38045">
    <property type="entry name" value="CHROMOSOME 1, WHOLE GENOME SHOTGUN SEQUENCE"/>
    <property type="match status" value="1"/>
</dbReference>
<feature type="domain" description="Heparinase II/III-like C-terminal" evidence="3">
    <location>
        <begin position="387"/>
        <end position="587"/>
    </location>
</feature>
<dbReference type="PANTHER" id="PTHR38045:SF1">
    <property type="entry name" value="HEPARINASE II_III-LIKE PROTEIN"/>
    <property type="match status" value="1"/>
</dbReference>
<dbReference type="InterPro" id="IPR008929">
    <property type="entry name" value="Chondroitin_lyas"/>
</dbReference>
<evidence type="ECO:0000256" key="2">
    <source>
        <dbReference type="SAM" id="Phobius"/>
    </source>
</evidence>
<keyword evidence="2" id="KW-0472">Membrane</keyword>
<dbReference type="Gene3D" id="2.70.98.70">
    <property type="match status" value="1"/>
</dbReference>
<dbReference type="SUPFAM" id="SSF48230">
    <property type="entry name" value="Chondroitin AC/alginate lyase"/>
    <property type="match status" value="1"/>
</dbReference>
<dbReference type="EMBL" id="CP002859">
    <property type="protein sequence ID" value="AEI46881.1"/>
    <property type="molecule type" value="Genomic_DNA"/>
</dbReference>
<protein>
    <submittedName>
        <fullName evidence="4">Heparinase II/III family protein</fullName>
    </submittedName>
</protein>
<dbReference type="KEGG" id="rsi:Runsl_0433"/>
<organism evidence="4 5">
    <name type="scientific">Runella slithyformis (strain ATCC 29530 / DSM 19594 / LMG 11500 / NCIMB 11436 / LSU 4)</name>
    <dbReference type="NCBI Taxonomy" id="761193"/>
    <lineage>
        <taxon>Bacteria</taxon>
        <taxon>Pseudomonadati</taxon>
        <taxon>Bacteroidota</taxon>
        <taxon>Cytophagia</taxon>
        <taxon>Cytophagales</taxon>
        <taxon>Spirosomataceae</taxon>
        <taxon>Runella</taxon>
    </lineage>
</organism>
<evidence type="ECO:0000256" key="1">
    <source>
        <dbReference type="ARBA" id="ARBA00004196"/>
    </source>
</evidence>
<dbReference type="AlphaFoldDB" id="A0A7U3ZGM7"/>
<evidence type="ECO:0000259" key="3">
    <source>
        <dbReference type="Pfam" id="PF07940"/>
    </source>
</evidence>
<accession>A0A7U3ZGM7</accession>
<comment type="subcellular location">
    <subcellularLocation>
        <location evidence="1">Cell envelope</location>
    </subcellularLocation>
</comment>
<dbReference type="GO" id="GO:0030313">
    <property type="term" value="C:cell envelope"/>
    <property type="evidence" value="ECO:0007669"/>
    <property type="project" value="UniProtKB-SubCell"/>
</dbReference>
<reference evidence="4 5" key="2">
    <citation type="journal article" date="2012" name="Stand. Genomic Sci.">
        <title>Complete genome sequence of the aquatic bacterium Runella slithyformis type strain (LSU 4(T)).</title>
        <authorList>
            <person name="Copeland A."/>
            <person name="Zhang X."/>
            <person name="Misra M."/>
            <person name="Lapidus A."/>
            <person name="Nolan M."/>
            <person name="Lucas S."/>
            <person name="Deshpande S."/>
            <person name="Cheng J.F."/>
            <person name="Tapia R."/>
            <person name="Goodwin L.A."/>
            <person name="Pitluck S."/>
            <person name="Liolios K."/>
            <person name="Pagani I."/>
            <person name="Ivanova N."/>
            <person name="Mikhailova N."/>
            <person name="Pati A."/>
            <person name="Chen A."/>
            <person name="Palaniappan K."/>
            <person name="Land M."/>
            <person name="Hauser L."/>
            <person name="Pan C."/>
            <person name="Jeffries C.D."/>
            <person name="Detter J.C."/>
            <person name="Brambilla E.M."/>
            <person name="Rohde M."/>
            <person name="Djao O.D."/>
            <person name="Goker M."/>
            <person name="Sikorski J."/>
            <person name="Tindall B.J."/>
            <person name="Woyke T."/>
            <person name="Bristow J."/>
            <person name="Eisen J.A."/>
            <person name="Markowitz V."/>
            <person name="Hugenholtz P."/>
            <person name="Kyrpides N.C."/>
            <person name="Klenk H.P."/>
            <person name="Mavromatis K."/>
        </authorList>
    </citation>
    <scope>NUCLEOTIDE SEQUENCE [LARGE SCALE GENOMIC DNA]</scope>
    <source>
        <strain evidence="5">ATCC 29530 / DSM 19594 / LMG 11500 / NCIMB 11436 / LSU 4</strain>
    </source>
</reference>